<dbReference type="Gene3D" id="1.20.90.10">
    <property type="entry name" value="Phospholipase A2 domain"/>
    <property type="match status" value="1"/>
</dbReference>
<keyword evidence="6" id="KW-0443">Lipid metabolism</keyword>
<dbReference type="GO" id="GO:0016042">
    <property type="term" value="P:lipid catabolic process"/>
    <property type="evidence" value="ECO:0007669"/>
    <property type="project" value="UniProtKB-KW"/>
</dbReference>
<dbReference type="STRING" id="610380.E2BTD5"/>
<name>E2BTD5_HARSA</name>
<protein>
    <recommendedName>
        <fullName evidence="3">phospholipase A2</fullName>
        <ecNumber evidence="3">3.1.1.4</ecNumber>
    </recommendedName>
    <alternativeName>
        <fullName evidence="7">Phosphatidylcholine 2-acylhydrolase</fullName>
    </alternativeName>
</protein>
<dbReference type="EMBL" id="GL450389">
    <property type="protein sequence ID" value="EFN81056.1"/>
    <property type="molecule type" value="Genomic_DNA"/>
</dbReference>
<keyword evidence="4" id="KW-0964">Secreted</keyword>
<dbReference type="AlphaFoldDB" id="E2BTD5"/>
<evidence type="ECO:0000256" key="3">
    <source>
        <dbReference type="ARBA" id="ARBA00013278"/>
    </source>
</evidence>
<dbReference type="InterPro" id="IPR016090">
    <property type="entry name" value="PLA2-like_dom"/>
</dbReference>
<dbReference type="GO" id="GO:0004623">
    <property type="term" value="F:phospholipase A2 activity"/>
    <property type="evidence" value="ECO:0007669"/>
    <property type="project" value="UniProtKB-EC"/>
</dbReference>
<dbReference type="InParanoid" id="E2BTD5"/>
<evidence type="ECO:0000256" key="4">
    <source>
        <dbReference type="ARBA" id="ARBA00022525"/>
    </source>
</evidence>
<evidence type="ECO:0000256" key="7">
    <source>
        <dbReference type="ARBA" id="ARBA00029903"/>
    </source>
</evidence>
<reference evidence="9 10" key="1">
    <citation type="journal article" date="2010" name="Science">
        <title>Genomic comparison of the ants Camponotus floridanus and Harpegnathos saltator.</title>
        <authorList>
            <person name="Bonasio R."/>
            <person name="Zhang G."/>
            <person name="Ye C."/>
            <person name="Mutti N.S."/>
            <person name="Fang X."/>
            <person name="Qin N."/>
            <person name="Donahue G."/>
            <person name="Yang P."/>
            <person name="Li Q."/>
            <person name="Li C."/>
            <person name="Zhang P."/>
            <person name="Huang Z."/>
            <person name="Berger S.L."/>
            <person name="Reinberg D."/>
            <person name="Wang J."/>
            <person name="Liebig J."/>
        </authorList>
    </citation>
    <scope>NUCLEOTIDE SEQUENCE [LARGE SCALE GENOMIC DNA]</scope>
    <source>
        <strain evidence="9 10">R22 G/1</strain>
    </source>
</reference>
<gene>
    <name evidence="9" type="ORF">EAI_05803</name>
</gene>
<comment type="cofactor">
    <cofactor evidence="1">
        <name>Ca(2+)</name>
        <dbReference type="ChEBI" id="CHEBI:29108"/>
    </cofactor>
</comment>
<evidence type="ECO:0000256" key="2">
    <source>
        <dbReference type="ARBA" id="ARBA00004613"/>
    </source>
</evidence>
<sequence length="108" mass="12035">RVTTIRTSGTKWCGDGDIAKSEDDLGHFIKLDICCRGHDLCRNDIAAGEKMKNLYNTGIFTRSACSCDAEFYNCLKKGGNSLCDFVGKTYFNILQPQCFKCVCPENCK</sequence>
<feature type="non-terminal residue" evidence="9">
    <location>
        <position position="1"/>
    </location>
</feature>
<evidence type="ECO:0000259" key="8">
    <source>
        <dbReference type="Pfam" id="PF05826"/>
    </source>
</evidence>
<dbReference type="GO" id="GO:0050482">
    <property type="term" value="P:arachidonate secretion"/>
    <property type="evidence" value="ECO:0007669"/>
    <property type="project" value="InterPro"/>
</dbReference>
<dbReference type="OMA" id="MNCFEFS"/>
<evidence type="ECO:0000256" key="5">
    <source>
        <dbReference type="ARBA" id="ARBA00022963"/>
    </source>
</evidence>
<dbReference type="Pfam" id="PF05826">
    <property type="entry name" value="Phospholip_A2_2"/>
    <property type="match status" value="1"/>
</dbReference>
<keyword evidence="5" id="KW-0442">Lipid degradation</keyword>
<dbReference type="GO" id="GO:0006644">
    <property type="term" value="P:phospholipid metabolic process"/>
    <property type="evidence" value="ECO:0007669"/>
    <property type="project" value="InterPro"/>
</dbReference>
<dbReference type="GO" id="GO:0005576">
    <property type="term" value="C:extracellular region"/>
    <property type="evidence" value="ECO:0007669"/>
    <property type="project" value="UniProtKB-SubCell"/>
</dbReference>
<dbReference type="InterPro" id="IPR033113">
    <property type="entry name" value="PLA2_histidine"/>
</dbReference>
<evidence type="ECO:0000313" key="9">
    <source>
        <dbReference type="EMBL" id="EFN81056.1"/>
    </source>
</evidence>
<dbReference type="PROSITE" id="PS00118">
    <property type="entry name" value="PA2_HIS"/>
    <property type="match status" value="1"/>
</dbReference>
<comment type="subcellular location">
    <subcellularLocation>
        <location evidence="2">Secreted</location>
    </subcellularLocation>
</comment>
<organism evidence="10">
    <name type="scientific">Harpegnathos saltator</name>
    <name type="common">Jerdon's jumping ant</name>
    <dbReference type="NCBI Taxonomy" id="610380"/>
    <lineage>
        <taxon>Eukaryota</taxon>
        <taxon>Metazoa</taxon>
        <taxon>Ecdysozoa</taxon>
        <taxon>Arthropoda</taxon>
        <taxon>Hexapoda</taxon>
        <taxon>Insecta</taxon>
        <taxon>Pterygota</taxon>
        <taxon>Neoptera</taxon>
        <taxon>Endopterygota</taxon>
        <taxon>Hymenoptera</taxon>
        <taxon>Apocrita</taxon>
        <taxon>Aculeata</taxon>
        <taxon>Formicoidea</taxon>
        <taxon>Formicidae</taxon>
        <taxon>Ponerinae</taxon>
        <taxon>Ponerini</taxon>
        <taxon>Harpegnathos</taxon>
    </lineage>
</organism>
<evidence type="ECO:0000256" key="6">
    <source>
        <dbReference type="ARBA" id="ARBA00023098"/>
    </source>
</evidence>
<dbReference type="OrthoDB" id="8187220at2759"/>
<keyword evidence="10" id="KW-1185">Reference proteome</keyword>
<evidence type="ECO:0000256" key="1">
    <source>
        <dbReference type="ARBA" id="ARBA00001913"/>
    </source>
</evidence>
<dbReference type="PANTHER" id="PTHR12253">
    <property type="entry name" value="RH14732P"/>
    <property type="match status" value="1"/>
</dbReference>
<dbReference type="Proteomes" id="UP000008237">
    <property type="component" value="Unassembled WGS sequence"/>
</dbReference>
<dbReference type="EC" id="3.1.1.4" evidence="3"/>
<dbReference type="SUPFAM" id="SSF48619">
    <property type="entry name" value="Phospholipase A2, PLA2"/>
    <property type="match status" value="1"/>
</dbReference>
<dbReference type="InterPro" id="IPR036444">
    <property type="entry name" value="PLipase_A2_dom_sf"/>
</dbReference>
<proteinExistence type="predicted"/>
<feature type="domain" description="Phospholipase A2-like central" evidence="8">
    <location>
        <begin position="8"/>
        <end position="101"/>
    </location>
</feature>
<accession>E2BTD5</accession>
<evidence type="ECO:0000313" key="10">
    <source>
        <dbReference type="Proteomes" id="UP000008237"/>
    </source>
</evidence>